<dbReference type="RefSeq" id="WP_086488582.1">
    <property type="nucleotide sequence ID" value="NZ_MSLT01000018.1"/>
</dbReference>
<dbReference type="EMBL" id="MSLT01000018">
    <property type="protein sequence ID" value="OUD13136.1"/>
    <property type="molecule type" value="Genomic_DNA"/>
</dbReference>
<protein>
    <submittedName>
        <fullName evidence="1">SIR2 family protein</fullName>
    </submittedName>
</protein>
<accession>A0A251X5W4</accession>
<evidence type="ECO:0000313" key="2">
    <source>
        <dbReference type="Proteomes" id="UP000194798"/>
    </source>
</evidence>
<dbReference type="AlphaFoldDB" id="A0A251X5W4"/>
<organism evidence="1 2">
    <name type="scientific">Thioflexithrix psekupsensis</name>
    <dbReference type="NCBI Taxonomy" id="1570016"/>
    <lineage>
        <taxon>Bacteria</taxon>
        <taxon>Pseudomonadati</taxon>
        <taxon>Pseudomonadota</taxon>
        <taxon>Gammaproteobacteria</taxon>
        <taxon>Thiotrichales</taxon>
        <taxon>Thioflexithrix</taxon>
    </lineage>
</organism>
<name>A0A251X5W4_9GAMM</name>
<dbReference type="Proteomes" id="UP000194798">
    <property type="component" value="Unassembled WGS sequence"/>
</dbReference>
<gene>
    <name evidence="1" type="ORF">TPSD3_10850</name>
</gene>
<dbReference type="OrthoDB" id="9802053at2"/>
<evidence type="ECO:0000313" key="1">
    <source>
        <dbReference type="EMBL" id="OUD13136.1"/>
    </source>
</evidence>
<dbReference type="Pfam" id="PF13289">
    <property type="entry name" value="SIR2_2"/>
    <property type="match status" value="1"/>
</dbReference>
<reference evidence="1 2" key="1">
    <citation type="submission" date="2016-12" db="EMBL/GenBank/DDBJ databases">
        <title>Thioflexothrix psekupsii D3 genome sequencing and assembly.</title>
        <authorList>
            <person name="Fomenkov A."/>
            <person name="Vincze T."/>
            <person name="Grabovich M."/>
            <person name="Anton B.P."/>
            <person name="Dubinina G."/>
            <person name="Orlova M."/>
            <person name="Belousova E."/>
            <person name="Roberts R.J."/>
        </authorList>
    </citation>
    <scope>NUCLEOTIDE SEQUENCE [LARGE SCALE GENOMIC DNA]</scope>
    <source>
        <strain evidence="1">D3</strain>
    </source>
</reference>
<proteinExistence type="predicted"/>
<comment type="caution">
    <text evidence="1">The sequence shown here is derived from an EMBL/GenBank/DDBJ whole genome shotgun (WGS) entry which is preliminary data.</text>
</comment>
<keyword evidence="2" id="KW-1185">Reference proteome</keyword>
<sequence>MTDTTFTALIDGLKAGQIVPYLGAYALDGAVNTQTGEPIPADSDSLILAMNNGQPMSPKLMYEFPRAAMNQELKRGRSFLSKFLTQLYGETEWTTPVLYDWLAGLNLPYLIDINRDTLLQQNYAQRDHMLIVGISRTGGTDYRFRLFVYRVGAGYEEVTLENAPAGLPILFKPMGTPKPDPTYIASDADYVDYITELMGGFAIPDFLKTYRKEKQYLLLGMRLTRDTERMVLSDIIYAAAQPITGWALIPDATEKEVRFCKRIGIEVIDAGVPELLSAAGVESALETV</sequence>